<evidence type="ECO:0000313" key="1">
    <source>
        <dbReference type="EMBL" id="PBK06215.1"/>
    </source>
</evidence>
<dbReference type="EMBL" id="NTMR01000002">
    <property type="protein sequence ID" value="PBK06215.1"/>
    <property type="molecule type" value="Genomic_DNA"/>
</dbReference>
<accession>A0A2A3MNE6</accession>
<protein>
    <submittedName>
        <fullName evidence="1">Uncharacterized protein</fullName>
    </submittedName>
</protein>
<name>A0A2A3MNE6_9PSED</name>
<reference evidence="1 2" key="1">
    <citation type="submission" date="2017-09" db="EMBL/GenBank/DDBJ databases">
        <title>Pseudomonas abyssi sp. nov. isolated from Abyssopelagic Water.</title>
        <authorList>
            <person name="Wei Y."/>
        </authorList>
    </citation>
    <scope>NUCLEOTIDE SEQUENCE [LARGE SCALE GENOMIC DNA]</scope>
    <source>
        <strain evidence="1 2">MT5</strain>
    </source>
</reference>
<comment type="caution">
    <text evidence="1">The sequence shown here is derived from an EMBL/GenBank/DDBJ whole genome shotgun (WGS) entry which is preliminary data.</text>
</comment>
<proteinExistence type="predicted"/>
<sequence>MPHDIGYVDNTSQLAHYAMLEQIRDFAADNGWTVLRYDTAPDNRELILKGAGYSGEEEIFVGFRTYQNAAADYYNLCAAGFTGYVPGNPFDSQPGAMLSGIPCHNQRVDYWLTLNPQRIVLGMKVGTPVYELGYAGKYLPYARPSQYPYPLAVGGMLNGTPATRFSDTGHSMPFRGGANMRVLFNDGVWHQPDCWPYANPWLAGATTQERDSNDNYALNNIALSSDTLGDLGELDGVAHITGFDNATENTLVIGGETWVVLQDAWRTGFNDYVALRMDS</sequence>
<dbReference type="AlphaFoldDB" id="A0A2A3MNE6"/>
<dbReference type="RefSeq" id="WP_096003279.1">
    <property type="nucleotide sequence ID" value="NZ_NTMR01000002.1"/>
</dbReference>
<dbReference type="Proteomes" id="UP000242313">
    <property type="component" value="Unassembled WGS sequence"/>
</dbReference>
<keyword evidence="2" id="KW-1185">Reference proteome</keyword>
<evidence type="ECO:0000313" key="2">
    <source>
        <dbReference type="Proteomes" id="UP000242313"/>
    </source>
</evidence>
<gene>
    <name evidence="1" type="ORF">CNQ84_02245</name>
</gene>
<organism evidence="1 2">
    <name type="scientific">Pseudomonas abyssi</name>
    <dbReference type="NCBI Taxonomy" id="170540"/>
    <lineage>
        <taxon>Bacteria</taxon>
        <taxon>Pseudomonadati</taxon>
        <taxon>Pseudomonadota</taxon>
        <taxon>Gammaproteobacteria</taxon>
        <taxon>Pseudomonadales</taxon>
        <taxon>Pseudomonadaceae</taxon>
        <taxon>Pseudomonas</taxon>
    </lineage>
</organism>